<protein>
    <submittedName>
        <fullName evidence="2">Uncharacterized protein YaaR (DUF327 family)</fullName>
    </submittedName>
</protein>
<dbReference type="SUPFAM" id="SSF158397">
    <property type="entry name" value="TM1646-like"/>
    <property type="match status" value="1"/>
</dbReference>
<proteinExistence type="predicted"/>
<evidence type="ECO:0000313" key="2">
    <source>
        <dbReference type="EMBL" id="MDQ0339893.1"/>
    </source>
</evidence>
<dbReference type="InterPro" id="IPR024042">
    <property type="entry name" value="TM1646-like_dom_sf"/>
</dbReference>
<gene>
    <name evidence="2" type="ORF">J2S00_002688</name>
</gene>
<keyword evidence="3" id="KW-1185">Reference proteome</keyword>
<organism evidence="2 3">
    <name type="scientific">Caldalkalibacillus uzonensis</name>
    <dbReference type="NCBI Taxonomy" id="353224"/>
    <lineage>
        <taxon>Bacteria</taxon>
        <taxon>Bacillati</taxon>
        <taxon>Bacillota</taxon>
        <taxon>Bacilli</taxon>
        <taxon>Bacillales</taxon>
        <taxon>Bacillaceae</taxon>
        <taxon>Caldalkalibacillus</taxon>
    </lineage>
</organism>
<evidence type="ECO:0000256" key="1">
    <source>
        <dbReference type="SAM" id="MobiDB-lite"/>
    </source>
</evidence>
<evidence type="ECO:0000313" key="3">
    <source>
        <dbReference type="Proteomes" id="UP001232445"/>
    </source>
</evidence>
<name>A0ABU0CTY7_9BACI</name>
<feature type="region of interest" description="Disordered" evidence="1">
    <location>
        <begin position="1"/>
        <end position="20"/>
    </location>
</feature>
<dbReference type="EMBL" id="JAUSUQ010000010">
    <property type="protein sequence ID" value="MDQ0339893.1"/>
    <property type="molecule type" value="Genomic_DNA"/>
</dbReference>
<reference evidence="2 3" key="1">
    <citation type="submission" date="2023-07" db="EMBL/GenBank/DDBJ databases">
        <title>Genomic Encyclopedia of Type Strains, Phase IV (KMG-IV): sequencing the most valuable type-strain genomes for metagenomic binning, comparative biology and taxonomic classification.</title>
        <authorList>
            <person name="Goeker M."/>
        </authorList>
    </citation>
    <scope>NUCLEOTIDE SEQUENCE [LARGE SCALE GENOMIC DNA]</scope>
    <source>
        <strain evidence="2 3">DSM 17740</strain>
    </source>
</reference>
<dbReference type="InterPro" id="IPR005585">
    <property type="entry name" value="DUF327"/>
</dbReference>
<dbReference type="Gene3D" id="1.20.120.490">
    <property type="entry name" value="Hypothetical protein TM1646-like domain"/>
    <property type="match status" value="1"/>
</dbReference>
<dbReference type="Proteomes" id="UP001232445">
    <property type="component" value="Unassembled WGS sequence"/>
</dbReference>
<sequence>MRIQNKLNVPVDHPRQEHRVKGQTSFNQVMHNMQVRLQREALAGLLQKIEAAGEQLVKRRTLAHLFQYKRLVKQFIEEATQRGLKWTEREGSYAHGRFKVYHLIEQVDEHLLQLTDELLATEEGHLQLLALVGEIKGLLVELYG</sequence>
<comment type="caution">
    <text evidence="2">The sequence shown here is derived from an EMBL/GenBank/DDBJ whole genome shotgun (WGS) entry which is preliminary data.</text>
</comment>
<dbReference type="Pfam" id="PF03885">
    <property type="entry name" value="DUF327"/>
    <property type="match status" value="1"/>
</dbReference>
<accession>A0ABU0CTY7</accession>
<dbReference type="RefSeq" id="WP_307340579.1">
    <property type="nucleotide sequence ID" value="NZ_JAUSUQ010000010.1"/>
</dbReference>